<dbReference type="InterPro" id="IPR002314">
    <property type="entry name" value="aa-tRNA-synt_IIb"/>
</dbReference>
<keyword evidence="10" id="KW-1185">Reference proteome</keyword>
<proteinExistence type="inferred from homology"/>
<evidence type="ECO:0000256" key="3">
    <source>
        <dbReference type="ARBA" id="ARBA00022598"/>
    </source>
</evidence>
<comment type="similarity">
    <text evidence="1">Belongs to the class-II aminoacyl-tRNA synthetase family. Type-1 seryl-tRNA synthetase subfamily.</text>
</comment>
<evidence type="ECO:0000256" key="4">
    <source>
        <dbReference type="ARBA" id="ARBA00022741"/>
    </source>
</evidence>
<sequence length="459" mass="50546">MTWPLRLAALRPPGPVPAGWLGRRWWRRRCTAASAAAADSELFHPGERPAADLDWPHLLCAGNAAAIAADVQRRKGVGDVRRVQQLHAQYRAAPPAGRAELLRQLSEEALRLPNHTRPDRPGAEPQQMVPVKTVGQKPDFNFPVKDFRHRAEKLNMFRMENLGLLTGSRTYVTVAVTPLRQYLKHELAELEAALVRFALRRLLSAGFQLVSVPDLLNSSVLEACGVSVHGDRTMVYSLDESHHGDVCLSGTAEMALGALVAGRRLPADRLPLRLAAVSRCFRPEVSNLESEAGIYRVHQFTKVEMFGVCAADTAVSGALLDEFVAIQEGIFTDLGLHFIVYDMPPHELGAPAYRKYDIEAWMPGRRMYGEVSSASDCTDYQSRRLAVRDCAGRRLHTVNGTACAAPRTLLALVETGQQRDGTVAVPPALRPLLGGREVLRPRAGRAQWLKGHQLRLAAD</sequence>
<evidence type="ECO:0000313" key="9">
    <source>
        <dbReference type="EMBL" id="KAF0291952.1"/>
    </source>
</evidence>
<evidence type="ECO:0000256" key="7">
    <source>
        <dbReference type="ARBA" id="ARBA00031113"/>
    </source>
</evidence>
<dbReference type="InterPro" id="IPR006195">
    <property type="entry name" value="aa-tRNA-synth_II"/>
</dbReference>
<dbReference type="PRINTS" id="PR00981">
    <property type="entry name" value="TRNASYNTHSER"/>
</dbReference>
<dbReference type="PANTHER" id="PTHR11778">
    <property type="entry name" value="SERYL-TRNA SYNTHETASE"/>
    <property type="match status" value="1"/>
</dbReference>
<keyword evidence="5" id="KW-0067">ATP-binding</keyword>
<evidence type="ECO:0000256" key="2">
    <source>
        <dbReference type="ARBA" id="ARBA00012840"/>
    </source>
</evidence>
<keyword evidence="6" id="KW-0030">Aminoacyl-tRNA synthetase</keyword>
<dbReference type="SUPFAM" id="SSF55681">
    <property type="entry name" value="Class II aaRS and biotin synthetases"/>
    <property type="match status" value="1"/>
</dbReference>
<dbReference type="Gene3D" id="3.30.930.10">
    <property type="entry name" value="Bira Bifunctional Protein, Domain 2"/>
    <property type="match status" value="1"/>
</dbReference>
<keyword evidence="4" id="KW-0547">Nucleotide-binding</keyword>
<dbReference type="InterPro" id="IPR045864">
    <property type="entry name" value="aa-tRNA-synth_II/BPL/LPL"/>
</dbReference>
<protein>
    <recommendedName>
        <fullName evidence="2">serine--tRNA ligase</fullName>
        <ecNumber evidence="2">6.1.1.11</ecNumber>
    </recommendedName>
    <alternativeName>
        <fullName evidence="7">Seryl-tRNA synthetase</fullName>
    </alternativeName>
</protein>
<evidence type="ECO:0000259" key="8">
    <source>
        <dbReference type="PROSITE" id="PS50862"/>
    </source>
</evidence>
<accession>A0A6A4VMP2</accession>
<evidence type="ECO:0000256" key="1">
    <source>
        <dbReference type="ARBA" id="ARBA00010728"/>
    </source>
</evidence>
<evidence type="ECO:0000313" key="10">
    <source>
        <dbReference type="Proteomes" id="UP000440578"/>
    </source>
</evidence>
<dbReference type="GO" id="GO:0005524">
    <property type="term" value="F:ATP binding"/>
    <property type="evidence" value="ECO:0007669"/>
    <property type="project" value="UniProtKB-KW"/>
</dbReference>
<dbReference type="GO" id="GO:0006434">
    <property type="term" value="P:seryl-tRNA aminoacylation"/>
    <property type="evidence" value="ECO:0007669"/>
    <property type="project" value="InterPro"/>
</dbReference>
<dbReference type="AlphaFoldDB" id="A0A6A4VMP2"/>
<reference evidence="9 10" key="1">
    <citation type="submission" date="2019-07" db="EMBL/GenBank/DDBJ databases">
        <title>Draft genome assembly of a fouling barnacle, Amphibalanus amphitrite (Darwin, 1854): The first reference genome for Thecostraca.</title>
        <authorList>
            <person name="Kim W."/>
        </authorList>
    </citation>
    <scope>NUCLEOTIDE SEQUENCE [LARGE SCALE GENOMIC DNA]</scope>
    <source>
        <strain evidence="9">SNU_AA5</strain>
        <tissue evidence="9">Soma without cirri and trophi</tissue>
    </source>
</reference>
<dbReference type="PROSITE" id="PS50862">
    <property type="entry name" value="AA_TRNA_LIGASE_II"/>
    <property type="match status" value="1"/>
</dbReference>
<keyword evidence="3 9" id="KW-0436">Ligase</keyword>
<dbReference type="OrthoDB" id="10264585at2759"/>
<organism evidence="9 10">
    <name type="scientific">Amphibalanus amphitrite</name>
    <name type="common">Striped barnacle</name>
    <name type="synonym">Balanus amphitrite</name>
    <dbReference type="NCBI Taxonomy" id="1232801"/>
    <lineage>
        <taxon>Eukaryota</taxon>
        <taxon>Metazoa</taxon>
        <taxon>Ecdysozoa</taxon>
        <taxon>Arthropoda</taxon>
        <taxon>Crustacea</taxon>
        <taxon>Multicrustacea</taxon>
        <taxon>Cirripedia</taxon>
        <taxon>Thoracica</taxon>
        <taxon>Thoracicalcarea</taxon>
        <taxon>Balanomorpha</taxon>
        <taxon>Balanoidea</taxon>
        <taxon>Balanidae</taxon>
        <taxon>Amphibalaninae</taxon>
        <taxon>Amphibalanus</taxon>
    </lineage>
</organism>
<evidence type="ECO:0000256" key="6">
    <source>
        <dbReference type="ARBA" id="ARBA00023146"/>
    </source>
</evidence>
<dbReference type="FunFam" id="3.30.930.10:FF:000078">
    <property type="entry name" value="Seryl-tRNA synthetase"/>
    <property type="match status" value="1"/>
</dbReference>
<evidence type="ECO:0000256" key="5">
    <source>
        <dbReference type="ARBA" id="ARBA00022840"/>
    </source>
</evidence>
<dbReference type="EMBL" id="VIIS01001847">
    <property type="protein sequence ID" value="KAF0291951.1"/>
    <property type="molecule type" value="Genomic_DNA"/>
</dbReference>
<dbReference type="Proteomes" id="UP000440578">
    <property type="component" value="Unassembled WGS sequence"/>
</dbReference>
<dbReference type="GO" id="GO:0004828">
    <property type="term" value="F:serine-tRNA ligase activity"/>
    <property type="evidence" value="ECO:0007669"/>
    <property type="project" value="UniProtKB-EC"/>
</dbReference>
<comment type="caution">
    <text evidence="9">The sequence shown here is derived from an EMBL/GenBank/DDBJ whole genome shotgun (WGS) entry which is preliminary data.</text>
</comment>
<gene>
    <name evidence="9" type="primary">Sars2_1</name>
    <name evidence="9" type="ORF">FJT64_010012</name>
</gene>
<feature type="domain" description="Aminoacyl-transfer RNA synthetases class-II family profile" evidence="8">
    <location>
        <begin position="189"/>
        <end position="426"/>
    </location>
</feature>
<dbReference type="EC" id="6.1.1.11" evidence="2"/>
<dbReference type="Pfam" id="PF00587">
    <property type="entry name" value="tRNA-synt_2b"/>
    <property type="match status" value="1"/>
</dbReference>
<name>A0A6A4VMP2_AMPAM</name>
<dbReference type="EMBL" id="VIIS01001847">
    <property type="protein sequence ID" value="KAF0291952.1"/>
    <property type="molecule type" value="Genomic_DNA"/>
</dbReference>
<dbReference type="InterPro" id="IPR002317">
    <property type="entry name" value="Ser-tRNA-ligase_type_1"/>
</dbReference>